<dbReference type="RefSeq" id="WP_106516045.1">
    <property type="nucleotide sequence ID" value="NZ_PXYI01000014.1"/>
</dbReference>
<name>A0A2P7QEH5_9SPHN</name>
<comment type="caution">
    <text evidence="1">The sequence shown here is derived from an EMBL/GenBank/DDBJ whole genome shotgun (WGS) entry which is preliminary data.</text>
</comment>
<protein>
    <submittedName>
        <fullName evidence="1">Uncharacterized protein</fullName>
    </submittedName>
</protein>
<gene>
    <name evidence="1" type="ORF">C7I55_26365</name>
</gene>
<proteinExistence type="predicted"/>
<evidence type="ECO:0000313" key="1">
    <source>
        <dbReference type="EMBL" id="PSJ36371.1"/>
    </source>
</evidence>
<dbReference type="Proteomes" id="UP000241167">
    <property type="component" value="Unassembled WGS sequence"/>
</dbReference>
<sequence>MQSAYDQGLLRGRKLLAAKRLVEARRRRGKRLKSVEPYAPEKLNSAALVRAYQDDAQRKREIIRRVNSAKDRLVLITEALRRLAADAAFAALIKEEGLDTMPQKIADRVSSVQAA</sequence>
<dbReference type="EMBL" id="PXYI01000014">
    <property type="protein sequence ID" value="PSJ36371.1"/>
    <property type="molecule type" value="Genomic_DNA"/>
</dbReference>
<organism evidence="1 2">
    <name type="scientific">Allosphingosinicella deserti</name>
    <dbReference type="NCBI Taxonomy" id="2116704"/>
    <lineage>
        <taxon>Bacteria</taxon>
        <taxon>Pseudomonadati</taxon>
        <taxon>Pseudomonadota</taxon>
        <taxon>Alphaproteobacteria</taxon>
        <taxon>Sphingomonadales</taxon>
        <taxon>Sphingomonadaceae</taxon>
        <taxon>Allosphingosinicella</taxon>
    </lineage>
</organism>
<evidence type="ECO:0000313" key="2">
    <source>
        <dbReference type="Proteomes" id="UP000241167"/>
    </source>
</evidence>
<reference evidence="1 2" key="1">
    <citation type="submission" date="2018-03" db="EMBL/GenBank/DDBJ databases">
        <title>The draft genome of Sphingosinicella sp. GL-C-18.</title>
        <authorList>
            <person name="Liu L."/>
            <person name="Li L."/>
            <person name="Liang L."/>
            <person name="Zhang X."/>
            <person name="Wang T."/>
        </authorList>
    </citation>
    <scope>NUCLEOTIDE SEQUENCE [LARGE SCALE GENOMIC DNA]</scope>
    <source>
        <strain evidence="1 2">GL-C-18</strain>
    </source>
</reference>
<dbReference type="AlphaFoldDB" id="A0A2P7QEH5"/>
<keyword evidence="2" id="KW-1185">Reference proteome</keyword>
<dbReference type="OrthoDB" id="248048at2"/>
<accession>A0A2P7QEH5</accession>